<keyword evidence="1" id="KW-1133">Transmembrane helix</keyword>
<feature type="transmembrane region" description="Helical" evidence="1">
    <location>
        <begin position="334"/>
        <end position="354"/>
    </location>
</feature>
<comment type="caution">
    <text evidence="2">The sequence shown here is derived from an EMBL/GenBank/DDBJ whole genome shotgun (WGS) entry which is preliminary data.</text>
</comment>
<feature type="transmembrane region" description="Helical" evidence="1">
    <location>
        <begin position="33"/>
        <end position="54"/>
    </location>
</feature>
<feature type="transmembrane region" description="Helical" evidence="1">
    <location>
        <begin position="187"/>
        <end position="204"/>
    </location>
</feature>
<organism evidence="2 3">
    <name type="scientific">Terrimonas rubra</name>
    <dbReference type="NCBI Taxonomy" id="1035890"/>
    <lineage>
        <taxon>Bacteria</taxon>
        <taxon>Pseudomonadati</taxon>
        <taxon>Bacteroidota</taxon>
        <taxon>Chitinophagia</taxon>
        <taxon>Chitinophagales</taxon>
        <taxon>Chitinophagaceae</taxon>
        <taxon>Terrimonas</taxon>
    </lineage>
</organism>
<gene>
    <name evidence="2" type="ORF">ACFS6H_18040</name>
</gene>
<protein>
    <recommendedName>
        <fullName evidence="4">Dolichyl-phosphate-mannose-protein mannosyltransferase</fullName>
    </recommendedName>
</protein>
<dbReference type="RefSeq" id="WP_386102299.1">
    <property type="nucleotide sequence ID" value="NZ_JBHUOZ010000003.1"/>
</dbReference>
<feature type="transmembrane region" description="Helical" evidence="1">
    <location>
        <begin position="216"/>
        <end position="245"/>
    </location>
</feature>
<feature type="transmembrane region" description="Helical" evidence="1">
    <location>
        <begin position="366"/>
        <end position="385"/>
    </location>
</feature>
<feature type="transmembrane region" description="Helical" evidence="1">
    <location>
        <begin position="6"/>
        <end position="26"/>
    </location>
</feature>
<evidence type="ECO:0000313" key="2">
    <source>
        <dbReference type="EMBL" id="MFD2921625.1"/>
    </source>
</evidence>
<feature type="transmembrane region" description="Helical" evidence="1">
    <location>
        <begin position="251"/>
        <end position="270"/>
    </location>
</feature>
<evidence type="ECO:0000313" key="3">
    <source>
        <dbReference type="Proteomes" id="UP001597511"/>
    </source>
</evidence>
<feature type="transmembrane region" description="Helical" evidence="1">
    <location>
        <begin position="397"/>
        <end position="415"/>
    </location>
</feature>
<evidence type="ECO:0008006" key="4">
    <source>
        <dbReference type="Google" id="ProtNLM"/>
    </source>
</evidence>
<dbReference type="EMBL" id="JBHUOZ010000003">
    <property type="protein sequence ID" value="MFD2921625.1"/>
    <property type="molecule type" value="Genomic_DNA"/>
</dbReference>
<accession>A0ABW6AAW1</accession>
<keyword evidence="1" id="KW-0472">Membrane</keyword>
<feature type="transmembrane region" description="Helical" evidence="1">
    <location>
        <begin position="133"/>
        <end position="152"/>
    </location>
</feature>
<dbReference type="Proteomes" id="UP001597511">
    <property type="component" value="Unassembled WGS sequence"/>
</dbReference>
<keyword evidence="1" id="KW-0812">Transmembrane</keyword>
<proteinExistence type="predicted"/>
<sequence length="421" mass="48081">MEHLLFATYLVLFAWLVTKTTFFANSGLSKAQLVMLFLIKVLMGIFYGWMGIYYDGYARMLDTWLHHQHGLEEYHLLTSDPLGYIQSFTHDPYESSQGVGKFFASYNSYWNDLKGVMFAKILSIFDLFSFGEYYVNVIFYSFCSFFAPVAFFRVANDLFPGKRTTNIIACFLVPSFVYWSSGIHKEGLLAVGIAIIVYHVYFGLKTNTWPVKRWLAFAIAFILLFTLRNFILVVLLPALLVWVIASKLKRGQLLFFTGAYTLFIALFFGLRLISSSLDFPAVVVEKQKAFINSPGNTSIDITAMEATFSDFVKTAPQAISFTTLRPFPSDANHILSLAAVVEIVVIWLLLFLFILFPDIKNVNRPYLLFVLFFSITFLLAIGYSVNNLGAIVRYRSLIFPLFMVPILSGINWQQLKTRLNI</sequence>
<evidence type="ECO:0000256" key="1">
    <source>
        <dbReference type="SAM" id="Phobius"/>
    </source>
</evidence>
<name>A0ABW6AAW1_9BACT</name>
<reference evidence="3" key="1">
    <citation type="journal article" date="2019" name="Int. J. Syst. Evol. Microbiol.">
        <title>The Global Catalogue of Microorganisms (GCM) 10K type strain sequencing project: providing services to taxonomists for standard genome sequencing and annotation.</title>
        <authorList>
            <consortium name="The Broad Institute Genomics Platform"/>
            <consortium name="The Broad Institute Genome Sequencing Center for Infectious Disease"/>
            <person name="Wu L."/>
            <person name="Ma J."/>
        </authorList>
    </citation>
    <scope>NUCLEOTIDE SEQUENCE [LARGE SCALE GENOMIC DNA]</scope>
    <source>
        <strain evidence="3">KCTC 23299</strain>
    </source>
</reference>
<keyword evidence="3" id="KW-1185">Reference proteome</keyword>